<comment type="pathway">
    <text evidence="5 8">Amino-acid biosynthesis; L-lysine biosynthesis via DAP pathway; L-lysine from DL-2,6-diaminopimelate: step 1/1.</text>
</comment>
<dbReference type="InterPro" id="IPR029066">
    <property type="entry name" value="PLP-binding_barrel"/>
</dbReference>
<feature type="active site" description="Proton donor" evidence="7">
    <location>
        <position position="369"/>
    </location>
</feature>
<gene>
    <name evidence="5 11" type="primary">lysA</name>
    <name evidence="11" type="ORF">LS79_007465</name>
</gene>
<keyword evidence="2 5" id="KW-0210">Decarboxylase</keyword>
<feature type="binding site" evidence="5">
    <location>
        <position position="398"/>
    </location>
    <ligand>
        <name>substrate</name>
    </ligand>
</feature>
<comment type="caution">
    <text evidence="11">The sequence shown here is derived from an EMBL/GenBank/DDBJ whole genome shotgun (WGS) entry which is preliminary data.</text>
</comment>
<dbReference type="PROSITE" id="PS00878">
    <property type="entry name" value="ODR_DC_2_1"/>
    <property type="match status" value="1"/>
</dbReference>
<comment type="subunit">
    <text evidence="5">Homodimer.</text>
</comment>
<evidence type="ECO:0000256" key="3">
    <source>
        <dbReference type="ARBA" id="ARBA00022898"/>
    </source>
</evidence>
<feature type="binding site" evidence="5">
    <location>
        <begin position="294"/>
        <end position="297"/>
    </location>
    <ligand>
        <name>pyridoxal 5'-phosphate</name>
        <dbReference type="ChEBI" id="CHEBI:597326"/>
    </ligand>
</feature>
<evidence type="ECO:0000256" key="4">
    <source>
        <dbReference type="ARBA" id="ARBA00023239"/>
    </source>
</evidence>
<evidence type="ECO:0000256" key="2">
    <source>
        <dbReference type="ARBA" id="ARBA00022793"/>
    </source>
</evidence>
<dbReference type="GO" id="GO:0030170">
    <property type="term" value="F:pyridoxal phosphate binding"/>
    <property type="evidence" value="ECO:0007669"/>
    <property type="project" value="UniProtKB-UniRule"/>
</dbReference>
<feature type="binding site" evidence="5">
    <location>
        <position position="370"/>
    </location>
    <ligand>
        <name>substrate</name>
    </ligand>
</feature>
<accession>A0A4U8U8N5</accession>
<dbReference type="NCBIfam" id="TIGR01048">
    <property type="entry name" value="lysA"/>
    <property type="match status" value="1"/>
</dbReference>
<dbReference type="GO" id="GO:0008836">
    <property type="term" value="F:diaminopimelate decarboxylase activity"/>
    <property type="evidence" value="ECO:0007669"/>
    <property type="project" value="UniProtKB-UniRule"/>
</dbReference>
<dbReference type="CDD" id="cd06828">
    <property type="entry name" value="PLPDE_III_DapDC"/>
    <property type="match status" value="1"/>
</dbReference>
<dbReference type="InterPro" id="IPR022643">
    <property type="entry name" value="De-COase2_C"/>
</dbReference>
<dbReference type="InterPro" id="IPR022657">
    <property type="entry name" value="De-COase2_CS"/>
</dbReference>
<dbReference type="PROSITE" id="PS00879">
    <property type="entry name" value="ODR_DC_2_2"/>
    <property type="match status" value="1"/>
</dbReference>
<feature type="binding site" evidence="5">
    <location>
        <position position="297"/>
    </location>
    <ligand>
        <name>substrate</name>
    </ligand>
</feature>
<dbReference type="Pfam" id="PF02784">
    <property type="entry name" value="Orn_Arg_deC_N"/>
    <property type="match status" value="1"/>
</dbReference>
<dbReference type="SUPFAM" id="SSF50621">
    <property type="entry name" value="Alanine racemase C-terminal domain-like"/>
    <property type="match status" value="1"/>
</dbReference>
<feature type="domain" description="Orn/DAP/Arg decarboxylase 2 C-terminal" evidence="9">
    <location>
        <begin position="22"/>
        <end position="396"/>
    </location>
</feature>
<evidence type="ECO:0000259" key="10">
    <source>
        <dbReference type="Pfam" id="PF02784"/>
    </source>
</evidence>
<comment type="catalytic activity">
    <reaction evidence="5 8">
        <text>meso-2,6-diaminopimelate + H(+) = L-lysine + CO2</text>
        <dbReference type="Rhea" id="RHEA:15101"/>
        <dbReference type="ChEBI" id="CHEBI:15378"/>
        <dbReference type="ChEBI" id="CHEBI:16526"/>
        <dbReference type="ChEBI" id="CHEBI:32551"/>
        <dbReference type="ChEBI" id="CHEBI:57791"/>
        <dbReference type="EC" id="4.1.1.20"/>
    </reaction>
</comment>
<dbReference type="HAMAP" id="MF_02120">
    <property type="entry name" value="LysA"/>
    <property type="match status" value="1"/>
</dbReference>
<dbReference type="Gene3D" id="2.40.37.10">
    <property type="entry name" value="Lyase, Ornithine Decarboxylase, Chain A, domain 1"/>
    <property type="match status" value="1"/>
</dbReference>
<dbReference type="InterPro" id="IPR022653">
    <property type="entry name" value="De-COase2_pyr-phos_BS"/>
</dbReference>
<evidence type="ECO:0000256" key="5">
    <source>
        <dbReference type="HAMAP-Rule" id="MF_02120"/>
    </source>
</evidence>
<name>A0A4U8U8N5_9HELI</name>
<evidence type="ECO:0000256" key="1">
    <source>
        <dbReference type="ARBA" id="ARBA00001933"/>
    </source>
</evidence>
<dbReference type="PANTHER" id="PTHR43727">
    <property type="entry name" value="DIAMINOPIMELATE DECARBOXYLASE"/>
    <property type="match status" value="1"/>
</dbReference>
<dbReference type="GO" id="GO:0009089">
    <property type="term" value="P:lysine biosynthetic process via diaminopimelate"/>
    <property type="evidence" value="ECO:0007669"/>
    <property type="project" value="UniProtKB-UniRule"/>
</dbReference>
<dbReference type="InterPro" id="IPR009006">
    <property type="entry name" value="Ala_racemase/Decarboxylase_C"/>
</dbReference>
<dbReference type="PANTHER" id="PTHR43727:SF2">
    <property type="entry name" value="GROUP IV DECARBOXYLASE"/>
    <property type="match status" value="1"/>
</dbReference>
<protein>
    <recommendedName>
        <fullName evidence="5 6">Diaminopimelate decarboxylase</fullName>
        <shortName evidence="5">DAP decarboxylase</shortName>
        <shortName evidence="5">DAPDC</shortName>
        <ecNumber evidence="5 6">4.1.1.20</ecNumber>
    </recommendedName>
</protein>
<dbReference type="RefSeq" id="WP_034565554.1">
    <property type="nucleotide sequence ID" value="NZ_CAMCCI010000175.1"/>
</dbReference>
<feature type="binding site" evidence="5">
    <location>
        <position position="333"/>
    </location>
    <ligand>
        <name>substrate</name>
    </ligand>
</feature>
<proteinExistence type="inferred from homology"/>
<dbReference type="InterPro" id="IPR002986">
    <property type="entry name" value="DAP_deCOOHase_LysA"/>
</dbReference>
<dbReference type="EMBL" id="JRPJ02000026">
    <property type="protein sequence ID" value="TLE09710.1"/>
    <property type="molecule type" value="Genomic_DNA"/>
</dbReference>
<keyword evidence="3 5" id="KW-0663">Pyridoxal phosphate</keyword>
<organism evidence="11 12">
    <name type="scientific">Helicobacter bilis</name>
    <dbReference type="NCBI Taxonomy" id="37372"/>
    <lineage>
        <taxon>Bacteria</taxon>
        <taxon>Pseudomonadati</taxon>
        <taxon>Campylobacterota</taxon>
        <taxon>Epsilonproteobacteria</taxon>
        <taxon>Campylobacterales</taxon>
        <taxon>Helicobacteraceae</taxon>
        <taxon>Helicobacter</taxon>
    </lineage>
</organism>
<evidence type="ECO:0000256" key="6">
    <source>
        <dbReference type="NCBIfam" id="TIGR01048"/>
    </source>
</evidence>
<dbReference type="EC" id="4.1.1.20" evidence="5 6"/>
<comment type="similarity">
    <text evidence="5">Belongs to the Orn/Lys/Arg decarboxylase class-II family. LysA subfamily.</text>
</comment>
<dbReference type="PRINTS" id="PR01179">
    <property type="entry name" value="ODADCRBXLASE"/>
</dbReference>
<comment type="cofactor">
    <cofactor evidence="1 5 7 8">
        <name>pyridoxal 5'-phosphate</name>
        <dbReference type="ChEBI" id="CHEBI:597326"/>
    </cofactor>
</comment>
<dbReference type="SUPFAM" id="SSF51419">
    <property type="entry name" value="PLP-binding barrel"/>
    <property type="match status" value="1"/>
</dbReference>
<feature type="domain" description="Orn/DAP/Arg decarboxylase 2 N-terminal" evidence="10">
    <location>
        <begin position="28"/>
        <end position="300"/>
    </location>
</feature>
<evidence type="ECO:0000259" key="9">
    <source>
        <dbReference type="Pfam" id="PF00278"/>
    </source>
</evidence>
<feature type="binding site" evidence="5">
    <location>
        <position position="398"/>
    </location>
    <ligand>
        <name>pyridoxal 5'-phosphate</name>
        <dbReference type="ChEBI" id="CHEBI:597326"/>
    </ligand>
</feature>
<dbReference type="PRINTS" id="PR01181">
    <property type="entry name" value="DAPDCRBXLASE"/>
</dbReference>
<dbReference type="AlphaFoldDB" id="A0A4U8U8N5"/>
<dbReference type="Gene3D" id="3.20.20.10">
    <property type="entry name" value="Alanine racemase"/>
    <property type="match status" value="1"/>
</dbReference>
<evidence type="ECO:0000256" key="7">
    <source>
        <dbReference type="PIRSR" id="PIRSR600183-50"/>
    </source>
</evidence>
<reference evidence="11 12" key="1">
    <citation type="journal article" date="2014" name="Genome Announc.">
        <title>Draft genome sequences of eight enterohepatic helicobacter species isolated from both laboratory and wild rodents.</title>
        <authorList>
            <person name="Sheh A."/>
            <person name="Shen Z."/>
            <person name="Fox J.G."/>
        </authorList>
    </citation>
    <scope>NUCLEOTIDE SEQUENCE [LARGE SCALE GENOMIC DNA]</scope>
    <source>
        <strain evidence="11 12">ATCC 49320</strain>
    </source>
</reference>
<sequence length="453" mass="50796">MKHFKAKCDYEKLAKEYGTPLYIYDIESLQQQYLKIKDSFGGFKSLVCYALKANSNLSILNTLAKLGSGADCVSLNEVKRAILAGIPPYKIIFSGVGKEDYEIEEAIKLGILFINVESKMELYRIEAITKKLYGDLIAKKSSHTTETIQANSLPLTTPESMQYQTRISIRVNPDVDAKTHPYISTGLHENKFGLDIESAKELYIYAHKSEFLNPIGIHYHIGSQILDKAPLLESTQKILDLAKSLKALQIPLKFFDIGGGFGISYNNEESFVIQEYIHEIIRKVDALDFTAICEPGRFIMGNSGALLTRVIGEKQTANKRFVIVDCAMNDLLRPSLYHAYHHISHITQKETDSTPIESWQTCDVVGAICESGDYVGKDILLPHCESGDLLLIESAGAYGYSMSSNYNSRMRPAEIALYNGESYLIKERENFDLSVQNELSCLEKLPSFDSKTN</sequence>
<dbReference type="UniPathway" id="UPA00034">
    <property type="reaction ID" value="UER00027"/>
</dbReference>
<dbReference type="Proteomes" id="UP000029857">
    <property type="component" value="Unassembled WGS sequence"/>
</dbReference>
<feature type="binding site" evidence="5">
    <location>
        <position position="337"/>
    </location>
    <ligand>
        <name>substrate</name>
    </ligand>
</feature>
<dbReference type="Pfam" id="PF00278">
    <property type="entry name" value="Orn_DAP_Arg_deC"/>
    <property type="match status" value="1"/>
</dbReference>
<keyword evidence="5" id="KW-0028">Amino-acid biosynthesis</keyword>
<keyword evidence="5 8" id="KW-0457">Lysine biosynthesis</keyword>
<evidence type="ECO:0000313" key="11">
    <source>
        <dbReference type="EMBL" id="TLE09710.1"/>
    </source>
</evidence>
<feature type="binding site" evidence="5">
    <location>
        <position position="260"/>
    </location>
    <ligand>
        <name>pyridoxal 5'-phosphate</name>
        <dbReference type="ChEBI" id="CHEBI:597326"/>
    </ligand>
</feature>
<keyword evidence="4 5" id="KW-0456">Lyase</keyword>
<dbReference type="InterPro" id="IPR000183">
    <property type="entry name" value="Orn/DAP/Arg_de-COase"/>
</dbReference>
<feature type="modified residue" description="N6-(pyridoxal phosphate)lysine" evidence="5 7">
    <location>
        <position position="52"/>
    </location>
</feature>
<evidence type="ECO:0000256" key="8">
    <source>
        <dbReference type="RuleBase" id="RU003738"/>
    </source>
</evidence>
<dbReference type="InterPro" id="IPR022644">
    <property type="entry name" value="De-COase2_N"/>
</dbReference>
<evidence type="ECO:0000313" key="12">
    <source>
        <dbReference type="Proteomes" id="UP000029857"/>
    </source>
</evidence>
<comment type="function">
    <text evidence="5">Specifically catalyzes the decarboxylation of meso-diaminopimelate (meso-DAP) to L-lysine.</text>
</comment>